<feature type="repeat" description="Pumilio" evidence="5">
    <location>
        <begin position="257"/>
        <end position="292"/>
    </location>
</feature>
<keyword evidence="3" id="KW-0677">Repeat</keyword>
<dbReference type="PROSITE" id="PS50302">
    <property type="entry name" value="PUM"/>
    <property type="match status" value="8"/>
</dbReference>
<feature type="repeat" description="Pumilio" evidence="5">
    <location>
        <begin position="329"/>
        <end position="364"/>
    </location>
</feature>
<sequence>MSDTASVMSLPPGNGQHGYQLLTPAYYDQSGQLLVSGGRGLGPLVRLVSPGPLMVNTATPAPNQTNSSGLFTPAQPSSTVFNPRPQTWFNSIPNTTDPFQPNNGLLSDNRHEITTTTTAAADDKSAVAGGYQLGANRGASLDQQNVYHMPYIQSVGNNLGLNVSDAKPKVTSTPFSNMLLNSNLMGSGNQTLLKSVEGGSGRSQLLEDFRANRLPSLQLMDLTNYIVEFSKDQHGSRFIQQKLEHATEAEKFLVFSEINNCAYNLMTDVFGNYVIQKFFEHGAPDNRQTLALKVKGHVLTLALHMYGCRVIQKALESIPPDMQVEIVKELDGHIEKCVKDQNGNHVVQKCIETINPVHLDFITDAFKGPVTIHLAMHPYGCRVIQRILEHCTTEQIKPILDELLNETEILVHDQYGNYVIQHVLERGTAEEKSKIINLLKGKISTMSTHKFASNVVEKCVTHSSSEDRAAIIEEVCAISDSPQTALYLMMKDQYANYVVQKMIDIAEPPQRKLLLQRIRPHVPLLKRYSYGKHILSKLEKFYHKCSAEIGPIGVVPSSANTHNSHSIK</sequence>
<feature type="domain" description="PUM-HD" evidence="6">
    <location>
        <begin position="201"/>
        <end position="542"/>
    </location>
</feature>
<dbReference type="InterPro" id="IPR001313">
    <property type="entry name" value="Pumilio_RNA-bd_rpt"/>
</dbReference>
<dbReference type="PANTHER" id="PTHR12537">
    <property type="entry name" value="RNA BINDING PROTEIN PUMILIO-RELATED"/>
    <property type="match status" value="1"/>
</dbReference>
<dbReference type="CDD" id="cd07920">
    <property type="entry name" value="Pumilio"/>
    <property type="match status" value="1"/>
</dbReference>
<dbReference type="OrthoDB" id="668540at2759"/>
<dbReference type="SUPFAM" id="SSF48371">
    <property type="entry name" value="ARM repeat"/>
    <property type="match status" value="1"/>
</dbReference>
<reference evidence="8" key="3">
    <citation type="submission" date="2015-06" db="UniProtKB">
        <authorList>
            <consortium name="EnsemblMetazoa"/>
        </authorList>
    </citation>
    <scope>IDENTIFICATION</scope>
</reference>
<dbReference type="STRING" id="6412.T1EE15"/>
<dbReference type="GO" id="GO:0005737">
    <property type="term" value="C:cytoplasm"/>
    <property type="evidence" value="ECO:0000318"/>
    <property type="project" value="GO_Central"/>
</dbReference>
<dbReference type="InterPro" id="IPR016024">
    <property type="entry name" value="ARM-type_fold"/>
</dbReference>
<evidence type="ECO:0000256" key="5">
    <source>
        <dbReference type="PROSITE-ProRule" id="PRU00317"/>
    </source>
</evidence>
<dbReference type="HOGENOM" id="CLU_004017_0_2_1"/>
<dbReference type="RefSeq" id="XP_009016071.1">
    <property type="nucleotide sequence ID" value="XM_009017823.1"/>
</dbReference>
<feature type="repeat" description="Pumilio" evidence="5">
    <location>
        <begin position="402"/>
        <end position="437"/>
    </location>
</feature>
<dbReference type="GO" id="GO:0003730">
    <property type="term" value="F:mRNA 3'-UTR binding"/>
    <property type="evidence" value="ECO:0000318"/>
    <property type="project" value="GO_Central"/>
</dbReference>
<evidence type="ECO:0000313" key="9">
    <source>
        <dbReference type="Proteomes" id="UP000015101"/>
    </source>
</evidence>
<dbReference type="PROSITE" id="PS50303">
    <property type="entry name" value="PUM_HD"/>
    <property type="match status" value="1"/>
</dbReference>
<evidence type="ECO:0000256" key="2">
    <source>
        <dbReference type="ARBA" id="ARBA00022490"/>
    </source>
</evidence>
<dbReference type="eggNOG" id="KOG1488">
    <property type="taxonomic scope" value="Eukaryota"/>
</dbReference>
<dbReference type="CTD" id="20194817"/>
<dbReference type="AlphaFoldDB" id="T1EE15"/>
<dbReference type="InterPro" id="IPR011989">
    <property type="entry name" value="ARM-like"/>
</dbReference>
<dbReference type="EMBL" id="AMQM01000683">
    <property type="status" value="NOT_ANNOTATED_CDS"/>
    <property type="molecule type" value="Genomic_DNA"/>
</dbReference>
<dbReference type="GO" id="GO:0005634">
    <property type="term" value="C:nucleus"/>
    <property type="evidence" value="ECO:0000318"/>
    <property type="project" value="GO_Central"/>
</dbReference>
<evidence type="ECO:0000256" key="4">
    <source>
        <dbReference type="ARBA" id="ARBA00022884"/>
    </source>
</evidence>
<keyword evidence="2" id="KW-0963">Cytoplasm</keyword>
<dbReference type="EnsemblMetazoa" id="HelroT106294">
    <property type="protein sequence ID" value="HelroP106294"/>
    <property type="gene ID" value="HelroG106294"/>
</dbReference>
<dbReference type="GO" id="GO:0010608">
    <property type="term" value="P:post-transcriptional regulation of gene expression"/>
    <property type="evidence" value="ECO:0000318"/>
    <property type="project" value="GO_Central"/>
</dbReference>
<dbReference type="InParanoid" id="T1EE15"/>
<dbReference type="Pfam" id="PF00806">
    <property type="entry name" value="PUF"/>
    <property type="match status" value="8"/>
</dbReference>
<protein>
    <recommendedName>
        <fullName evidence="6">PUM-HD domain-containing protein</fullName>
    </recommendedName>
</protein>
<accession>T1EE15</accession>
<name>T1EE15_HELRO</name>
<evidence type="ECO:0000313" key="7">
    <source>
        <dbReference type="EMBL" id="ESO06703.1"/>
    </source>
</evidence>
<dbReference type="SMART" id="SM00025">
    <property type="entry name" value="Pumilio"/>
    <property type="match status" value="8"/>
</dbReference>
<keyword evidence="9" id="KW-1185">Reference proteome</keyword>
<feature type="repeat" description="Pumilio" evidence="5">
    <location>
        <begin position="438"/>
        <end position="473"/>
    </location>
</feature>
<evidence type="ECO:0000259" key="6">
    <source>
        <dbReference type="PROSITE" id="PS50303"/>
    </source>
</evidence>
<evidence type="ECO:0000313" key="8">
    <source>
        <dbReference type="EnsemblMetazoa" id="HelroP106294"/>
    </source>
</evidence>
<dbReference type="InterPro" id="IPR033133">
    <property type="entry name" value="PUM-HD"/>
</dbReference>
<feature type="repeat" description="Pumilio" evidence="5">
    <location>
        <begin position="221"/>
        <end position="256"/>
    </location>
</feature>
<dbReference type="Gene3D" id="1.25.10.10">
    <property type="entry name" value="Leucine-rich Repeat Variant"/>
    <property type="match status" value="1"/>
</dbReference>
<dbReference type="KEGG" id="hro:HELRODRAFT_106294"/>
<dbReference type="GeneID" id="20194817"/>
<evidence type="ECO:0000256" key="1">
    <source>
        <dbReference type="ARBA" id="ARBA00004496"/>
    </source>
</evidence>
<feature type="repeat" description="Pumilio" evidence="5">
    <location>
        <begin position="293"/>
        <end position="328"/>
    </location>
</feature>
<feature type="repeat" description="Pumilio" evidence="5">
    <location>
        <begin position="365"/>
        <end position="401"/>
    </location>
</feature>
<reference evidence="7 9" key="2">
    <citation type="journal article" date="2013" name="Nature">
        <title>Insights into bilaterian evolution from three spiralian genomes.</title>
        <authorList>
            <person name="Simakov O."/>
            <person name="Marletaz F."/>
            <person name="Cho S.J."/>
            <person name="Edsinger-Gonzales E."/>
            <person name="Havlak P."/>
            <person name="Hellsten U."/>
            <person name="Kuo D.H."/>
            <person name="Larsson T."/>
            <person name="Lv J."/>
            <person name="Arendt D."/>
            <person name="Savage R."/>
            <person name="Osoegawa K."/>
            <person name="de Jong P."/>
            <person name="Grimwood J."/>
            <person name="Chapman J.A."/>
            <person name="Shapiro H."/>
            <person name="Aerts A."/>
            <person name="Otillar R.P."/>
            <person name="Terry A.Y."/>
            <person name="Boore J.L."/>
            <person name="Grigoriev I.V."/>
            <person name="Lindberg D.R."/>
            <person name="Seaver E.C."/>
            <person name="Weisblat D.A."/>
            <person name="Putnam N.H."/>
            <person name="Rokhsar D.S."/>
        </authorList>
    </citation>
    <scope>NUCLEOTIDE SEQUENCE</scope>
</reference>
<dbReference type="EMBL" id="KB096324">
    <property type="protein sequence ID" value="ESO06703.1"/>
    <property type="molecule type" value="Genomic_DNA"/>
</dbReference>
<proteinExistence type="predicted"/>
<dbReference type="FunFam" id="1.25.10.10:FF:000004">
    <property type="entry name" value="Pumilio homolog 1 isoform 2"/>
    <property type="match status" value="1"/>
</dbReference>
<dbReference type="PANTHER" id="PTHR12537:SF12">
    <property type="entry name" value="MATERNAL PROTEIN PUMILIO"/>
    <property type="match status" value="1"/>
</dbReference>
<keyword evidence="4" id="KW-0694">RNA-binding</keyword>
<feature type="repeat" description="Pumilio" evidence="5">
    <location>
        <begin position="477"/>
        <end position="516"/>
    </location>
</feature>
<evidence type="ECO:0000256" key="3">
    <source>
        <dbReference type="ARBA" id="ARBA00022737"/>
    </source>
</evidence>
<dbReference type="InterPro" id="IPR033712">
    <property type="entry name" value="Pumilio_RNA-bd"/>
</dbReference>
<comment type="subcellular location">
    <subcellularLocation>
        <location evidence="1">Cytoplasm</location>
    </subcellularLocation>
</comment>
<dbReference type="Proteomes" id="UP000015101">
    <property type="component" value="Unassembled WGS sequence"/>
</dbReference>
<organism evidence="8 9">
    <name type="scientific">Helobdella robusta</name>
    <name type="common">Californian leech</name>
    <dbReference type="NCBI Taxonomy" id="6412"/>
    <lineage>
        <taxon>Eukaryota</taxon>
        <taxon>Metazoa</taxon>
        <taxon>Spiralia</taxon>
        <taxon>Lophotrochozoa</taxon>
        <taxon>Annelida</taxon>
        <taxon>Clitellata</taxon>
        <taxon>Hirudinea</taxon>
        <taxon>Rhynchobdellida</taxon>
        <taxon>Glossiphoniidae</taxon>
        <taxon>Helobdella</taxon>
    </lineage>
</organism>
<gene>
    <name evidence="8" type="primary">20194817</name>
    <name evidence="7" type="ORF">HELRODRAFT_106294</name>
</gene>
<reference evidence="9" key="1">
    <citation type="submission" date="2012-12" db="EMBL/GenBank/DDBJ databases">
        <authorList>
            <person name="Hellsten U."/>
            <person name="Grimwood J."/>
            <person name="Chapman J.A."/>
            <person name="Shapiro H."/>
            <person name="Aerts A."/>
            <person name="Otillar R.P."/>
            <person name="Terry A.Y."/>
            <person name="Boore J.L."/>
            <person name="Simakov O."/>
            <person name="Marletaz F."/>
            <person name="Cho S.-J."/>
            <person name="Edsinger-Gonzales E."/>
            <person name="Havlak P."/>
            <person name="Kuo D.-H."/>
            <person name="Larsson T."/>
            <person name="Lv J."/>
            <person name="Arendt D."/>
            <person name="Savage R."/>
            <person name="Osoegawa K."/>
            <person name="de Jong P."/>
            <person name="Lindberg D.R."/>
            <person name="Seaver E.C."/>
            <person name="Weisblat D.A."/>
            <person name="Putnam N.H."/>
            <person name="Grigoriev I.V."/>
            <person name="Rokhsar D.S."/>
        </authorList>
    </citation>
    <scope>NUCLEOTIDE SEQUENCE</scope>
</reference>